<comment type="caution">
    <text evidence="5">The sequence shown here is derived from an EMBL/GenBank/DDBJ whole genome shotgun (WGS) entry which is preliminary data.</text>
</comment>
<dbReference type="InterPro" id="IPR033121">
    <property type="entry name" value="PEPTIDASE_A1"/>
</dbReference>
<evidence type="ECO:0000256" key="2">
    <source>
        <dbReference type="SAM" id="Phobius"/>
    </source>
</evidence>
<feature type="signal peptide" evidence="3">
    <location>
        <begin position="1"/>
        <end position="36"/>
    </location>
</feature>
<proteinExistence type="predicted"/>
<keyword evidence="2" id="KW-0812">Transmembrane</keyword>
<feature type="compositionally biased region" description="Basic and acidic residues" evidence="1">
    <location>
        <begin position="571"/>
        <end position="582"/>
    </location>
</feature>
<feature type="region of interest" description="Disordered" evidence="1">
    <location>
        <begin position="417"/>
        <end position="437"/>
    </location>
</feature>
<accession>A0A9P4U1J0</accession>
<organism evidence="5 6">
    <name type="scientific">Tothia fuscella</name>
    <dbReference type="NCBI Taxonomy" id="1048955"/>
    <lineage>
        <taxon>Eukaryota</taxon>
        <taxon>Fungi</taxon>
        <taxon>Dikarya</taxon>
        <taxon>Ascomycota</taxon>
        <taxon>Pezizomycotina</taxon>
        <taxon>Dothideomycetes</taxon>
        <taxon>Pleosporomycetidae</taxon>
        <taxon>Venturiales</taxon>
        <taxon>Cylindrosympodiaceae</taxon>
        <taxon>Tothia</taxon>
    </lineage>
</organism>
<feature type="compositionally biased region" description="Basic and acidic residues" evidence="1">
    <location>
        <begin position="479"/>
        <end position="488"/>
    </location>
</feature>
<dbReference type="EMBL" id="MU007023">
    <property type="protein sequence ID" value="KAF2433043.1"/>
    <property type="molecule type" value="Genomic_DNA"/>
</dbReference>
<dbReference type="PROSITE" id="PS51767">
    <property type="entry name" value="PEPTIDASE_A1"/>
    <property type="match status" value="1"/>
</dbReference>
<dbReference type="AlphaFoldDB" id="A0A9P4U1J0"/>
<feature type="chain" id="PRO_5040144742" description="Peptidase A1 domain-containing protein" evidence="3">
    <location>
        <begin position="37"/>
        <end position="582"/>
    </location>
</feature>
<dbReference type="OrthoDB" id="4074350at2759"/>
<dbReference type="InterPro" id="IPR021109">
    <property type="entry name" value="Peptidase_aspartic_dom_sf"/>
</dbReference>
<name>A0A9P4U1J0_9PEZI</name>
<feature type="domain" description="Peptidase A1" evidence="4">
    <location>
        <begin position="58"/>
        <end position="404"/>
    </location>
</feature>
<dbReference type="SUPFAM" id="SSF50630">
    <property type="entry name" value="Acid proteases"/>
    <property type="match status" value="1"/>
</dbReference>
<evidence type="ECO:0000259" key="4">
    <source>
        <dbReference type="PROSITE" id="PS51767"/>
    </source>
</evidence>
<evidence type="ECO:0000313" key="5">
    <source>
        <dbReference type="EMBL" id="KAF2433043.1"/>
    </source>
</evidence>
<dbReference type="Gene3D" id="2.40.70.10">
    <property type="entry name" value="Acid Proteases"/>
    <property type="match status" value="2"/>
</dbReference>
<feature type="transmembrane region" description="Helical" evidence="2">
    <location>
        <begin position="443"/>
        <end position="470"/>
    </location>
</feature>
<evidence type="ECO:0000256" key="1">
    <source>
        <dbReference type="SAM" id="MobiDB-lite"/>
    </source>
</evidence>
<reference evidence="5" key="1">
    <citation type="journal article" date="2020" name="Stud. Mycol.">
        <title>101 Dothideomycetes genomes: a test case for predicting lifestyles and emergence of pathogens.</title>
        <authorList>
            <person name="Haridas S."/>
            <person name="Albert R."/>
            <person name="Binder M."/>
            <person name="Bloem J."/>
            <person name="Labutti K."/>
            <person name="Salamov A."/>
            <person name="Andreopoulos B."/>
            <person name="Baker S."/>
            <person name="Barry K."/>
            <person name="Bills G."/>
            <person name="Bluhm B."/>
            <person name="Cannon C."/>
            <person name="Castanera R."/>
            <person name="Culley D."/>
            <person name="Daum C."/>
            <person name="Ezra D."/>
            <person name="Gonzalez J."/>
            <person name="Henrissat B."/>
            <person name="Kuo A."/>
            <person name="Liang C."/>
            <person name="Lipzen A."/>
            <person name="Lutzoni F."/>
            <person name="Magnuson J."/>
            <person name="Mondo S."/>
            <person name="Nolan M."/>
            <person name="Ohm R."/>
            <person name="Pangilinan J."/>
            <person name="Park H.-J."/>
            <person name="Ramirez L."/>
            <person name="Alfaro M."/>
            <person name="Sun H."/>
            <person name="Tritt A."/>
            <person name="Yoshinaga Y."/>
            <person name="Zwiers L.-H."/>
            <person name="Turgeon B."/>
            <person name="Goodwin S."/>
            <person name="Spatafora J."/>
            <person name="Crous P."/>
            <person name="Grigoriev I."/>
        </authorList>
    </citation>
    <scope>NUCLEOTIDE SEQUENCE</scope>
    <source>
        <strain evidence="5">CBS 130266</strain>
    </source>
</reference>
<gene>
    <name evidence="5" type="ORF">EJ08DRAFT_105204</name>
</gene>
<keyword evidence="2" id="KW-1133">Transmembrane helix</keyword>
<keyword evidence="6" id="KW-1185">Reference proteome</keyword>
<protein>
    <recommendedName>
        <fullName evidence="4">Peptidase A1 domain-containing protein</fullName>
    </recommendedName>
</protein>
<dbReference type="Proteomes" id="UP000800235">
    <property type="component" value="Unassembled WGS sequence"/>
</dbReference>
<evidence type="ECO:0000313" key="6">
    <source>
        <dbReference type="Proteomes" id="UP000800235"/>
    </source>
</evidence>
<feature type="region of interest" description="Disordered" evidence="1">
    <location>
        <begin position="554"/>
        <end position="582"/>
    </location>
</feature>
<keyword evidence="2" id="KW-0472">Membrane</keyword>
<feature type="region of interest" description="Disordered" evidence="1">
    <location>
        <begin position="478"/>
        <end position="499"/>
    </location>
</feature>
<keyword evidence="3" id="KW-0732">Signal</keyword>
<sequence length="582" mass="63797">MLVRRHGQLLQSTISHVWRWRILLLFGLTLHGLVSADSAAPIVIAASGSWDGNDGPWSTFNFRVGTQRETVRLLPDFNSMFTTLITAEGCPDVGPVSNCSERRGGIYHREKSSRWKMFSNTTAPPTEGNRQVTGAKEGSDVVLIGPESPTTALNDLPIVLESTMSPFVGSIGLSGANGTDTRPSFLTKVAQTTNIARSWSYTAGCFNRSEPGSLILGGYDASRYVKNSVSPWFKMNDTSGQPLTLRLSDIQFVSVTTGVARWRPPGGAHPAVLDSSTPFLWLSLEACRAFEDKLGLIWDETTQLYTMSEALYSDSKFSQYAFIALGLGDPYAPAVDTWQSFSTITENLSLSISAPLVNSTTSIRYFPLKRMTASEIDRPWIIGRAFMQDLYITANYDQRVFRLAAARYDRNVTPRIVSLDSSAPPPDDAAAPTSPPSPPTENLLMITLIAVAAVIVTFAIGTGCFCIWAYKKKRRPFHRRPDSKRADTEEGALSGETASFGNSDDVSLAHLGAMEIMEAGKSFKLAQLDSMDVFEAEDTSIKHLDSAEILEIEDTSEKVHEMDGASIGRSKSRERPPENYNP</sequence>
<evidence type="ECO:0000256" key="3">
    <source>
        <dbReference type="SAM" id="SignalP"/>
    </source>
</evidence>
<feature type="compositionally biased region" description="Pro residues" evidence="1">
    <location>
        <begin position="423"/>
        <end position="437"/>
    </location>
</feature>